<dbReference type="InterPro" id="IPR036822">
    <property type="entry name" value="CutC-like_dom_sf"/>
</dbReference>
<name>A0ABM1BS03_LIMPO</name>
<evidence type="ECO:0000313" key="3">
    <source>
        <dbReference type="Proteomes" id="UP000694941"/>
    </source>
</evidence>
<evidence type="ECO:0000256" key="2">
    <source>
        <dbReference type="ARBA" id="ARBA00019014"/>
    </source>
</evidence>
<dbReference type="PANTHER" id="PTHR12598:SF0">
    <property type="entry name" value="COPPER HOMEOSTASIS PROTEIN CUTC HOMOLOG"/>
    <property type="match status" value="1"/>
</dbReference>
<protein>
    <recommendedName>
        <fullName evidence="2">Copper homeostasis protein cutC homolog</fullName>
    </recommendedName>
</protein>
<organism evidence="3 4">
    <name type="scientific">Limulus polyphemus</name>
    <name type="common">Atlantic horseshoe crab</name>
    <dbReference type="NCBI Taxonomy" id="6850"/>
    <lineage>
        <taxon>Eukaryota</taxon>
        <taxon>Metazoa</taxon>
        <taxon>Ecdysozoa</taxon>
        <taxon>Arthropoda</taxon>
        <taxon>Chelicerata</taxon>
        <taxon>Merostomata</taxon>
        <taxon>Xiphosura</taxon>
        <taxon>Limulidae</taxon>
        <taxon>Limulus</taxon>
    </lineage>
</organism>
<accession>A0ABM1BS03</accession>
<dbReference type="HAMAP" id="MF_00795">
    <property type="entry name" value="CutC"/>
    <property type="match status" value="1"/>
</dbReference>
<dbReference type="RefSeq" id="XP_013787533.1">
    <property type="nucleotide sequence ID" value="XM_013932079.2"/>
</dbReference>
<comment type="similarity">
    <text evidence="1">Belongs to the CutC family.</text>
</comment>
<keyword evidence="3" id="KW-1185">Reference proteome</keyword>
<dbReference type="Pfam" id="PF03932">
    <property type="entry name" value="CutC"/>
    <property type="match status" value="1"/>
</dbReference>
<dbReference type="InterPro" id="IPR005627">
    <property type="entry name" value="CutC-like"/>
</dbReference>
<evidence type="ECO:0000313" key="4">
    <source>
        <dbReference type="RefSeq" id="XP_013787533.1"/>
    </source>
</evidence>
<dbReference type="Proteomes" id="UP000694941">
    <property type="component" value="Unplaced"/>
</dbReference>
<dbReference type="SUPFAM" id="SSF110395">
    <property type="entry name" value="CutC-like"/>
    <property type="match status" value="1"/>
</dbReference>
<sequence>MEVCVDSITSALNAQKGGASRIELCSSLAEGGLTPSIGLIQRVKSLVQLPVFVMIRPRGGDFCYNQDELEVMLAELSAAKDNGVDGAVLGVLTRTGDVDVEKCQCLLDHAHPLPVTFHRAFDLVQDPLKALSAVKALGCKRLLTSGQAQSALDGLPLIAQLVKESGDFFSIMPGGGITETNVEEILSKSGATEFHASASVYVESEMTCRSSVTMGTQSCEQRWKVCDPDRVANMVKLAQNVIKSRLA</sequence>
<reference evidence="4" key="1">
    <citation type="submission" date="2025-08" db="UniProtKB">
        <authorList>
            <consortium name="RefSeq"/>
        </authorList>
    </citation>
    <scope>IDENTIFICATION</scope>
    <source>
        <tissue evidence="4">Muscle</tissue>
    </source>
</reference>
<dbReference type="PANTHER" id="PTHR12598">
    <property type="entry name" value="COPPER HOMEOSTASIS PROTEIN CUTC"/>
    <property type="match status" value="1"/>
</dbReference>
<gene>
    <name evidence="4" type="primary">LOC106471479</name>
</gene>
<dbReference type="GeneID" id="106471479"/>
<proteinExistence type="inferred from homology"/>
<dbReference type="Gene3D" id="3.20.20.380">
    <property type="entry name" value="Copper homeostasis (CutC) domain"/>
    <property type="match status" value="1"/>
</dbReference>
<evidence type="ECO:0000256" key="1">
    <source>
        <dbReference type="ARBA" id="ARBA00007768"/>
    </source>
</evidence>